<dbReference type="STRING" id="7398.A0A1A9Z1D7"/>
<dbReference type="InterPro" id="IPR001882">
    <property type="entry name" value="Biotin_BS"/>
</dbReference>
<name>A0A1A9Z1D7_GLOPL</name>
<dbReference type="GO" id="GO:0009317">
    <property type="term" value="C:acetyl-CoA carboxylase complex"/>
    <property type="evidence" value="ECO:0007669"/>
    <property type="project" value="InterPro"/>
</dbReference>
<dbReference type="InterPro" id="IPR011053">
    <property type="entry name" value="Single_hybrid_motif"/>
</dbReference>
<dbReference type="NCBIfam" id="TIGR00531">
    <property type="entry name" value="BCCP"/>
    <property type="match status" value="1"/>
</dbReference>
<protein>
    <recommendedName>
        <fullName evidence="2">Biotin carboxyl carrier protein of acetyl-CoA carboxylase</fullName>
    </recommendedName>
</protein>
<evidence type="ECO:0000256" key="7">
    <source>
        <dbReference type="ARBA" id="ARBA00023267"/>
    </source>
</evidence>
<dbReference type="InterPro" id="IPR001249">
    <property type="entry name" value="AcCoA_biotinCC"/>
</dbReference>
<keyword evidence="10" id="KW-1185">Reference proteome</keyword>
<evidence type="ECO:0000256" key="3">
    <source>
        <dbReference type="ARBA" id="ARBA00022516"/>
    </source>
</evidence>
<organism evidence="9 10">
    <name type="scientific">Glossina pallidipes</name>
    <name type="common">Tsetse fly</name>
    <dbReference type="NCBI Taxonomy" id="7398"/>
    <lineage>
        <taxon>Eukaryota</taxon>
        <taxon>Metazoa</taxon>
        <taxon>Ecdysozoa</taxon>
        <taxon>Arthropoda</taxon>
        <taxon>Hexapoda</taxon>
        <taxon>Insecta</taxon>
        <taxon>Pterygota</taxon>
        <taxon>Neoptera</taxon>
        <taxon>Endopterygota</taxon>
        <taxon>Diptera</taxon>
        <taxon>Brachycera</taxon>
        <taxon>Muscomorpha</taxon>
        <taxon>Hippoboscoidea</taxon>
        <taxon>Glossinidae</taxon>
        <taxon>Glossina</taxon>
    </lineage>
</organism>
<evidence type="ECO:0000313" key="10">
    <source>
        <dbReference type="Proteomes" id="UP000092445"/>
    </source>
</evidence>
<dbReference type="Gene3D" id="2.40.50.100">
    <property type="match status" value="1"/>
</dbReference>
<dbReference type="GO" id="GO:0003989">
    <property type="term" value="F:acetyl-CoA carboxylase activity"/>
    <property type="evidence" value="ECO:0007669"/>
    <property type="project" value="InterPro"/>
</dbReference>
<dbReference type="PROSITE" id="PS50968">
    <property type="entry name" value="BIOTINYL_LIPOYL"/>
    <property type="match status" value="1"/>
</dbReference>
<dbReference type="AlphaFoldDB" id="A0A1A9Z1D7"/>
<comment type="pathway">
    <text evidence="1">Lipid metabolism; fatty acid biosynthesis.</text>
</comment>
<dbReference type="InterPro" id="IPR000089">
    <property type="entry name" value="Biotin_lipoyl"/>
</dbReference>
<dbReference type="PROSITE" id="PS00188">
    <property type="entry name" value="BIOTIN"/>
    <property type="match status" value="1"/>
</dbReference>
<accession>A0A1A9Z1D7</accession>
<dbReference type="Proteomes" id="UP000092445">
    <property type="component" value="Unassembled WGS sequence"/>
</dbReference>
<dbReference type="VEuPathDB" id="VectorBase:GPAI000804"/>
<dbReference type="PANTHER" id="PTHR45266:SF3">
    <property type="entry name" value="OXALOACETATE DECARBOXYLASE ALPHA CHAIN"/>
    <property type="match status" value="1"/>
</dbReference>
<dbReference type="GO" id="GO:0006633">
    <property type="term" value="P:fatty acid biosynthetic process"/>
    <property type="evidence" value="ECO:0007669"/>
    <property type="project" value="UniProtKB-UniPathway"/>
</dbReference>
<dbReference type="InterPro" id="IPR050709">
    <property type="entry name" value="Biotin_Carboxyl_Carrier/Decarb"/>
</dbReference>
<sequence length="154" mass="17766">MDIRKIKKLITLIEKSNISEIKLREGDTLLKICREFSNINDNTKHNHFKSNQDKEELFYNKTNLHIQKQSIEKNLHLIRSPMVGVFYRAPGPTENPFVEIGQKIQVGDTICIIEAMKMMNQIQSDCSGIVRSILLEDGQPVEFDEPLITLEPNK</sequence>
<feature type="domain" description="Lipoyl-binding" evidence="8">
    <location>
        <begin position="75"/>
        <end position="151"/>
    </location>
</feature>
<keyword evidence="4" id="KW-0276">Fatty acid metabolism</keyword>
<reference evidence="10" key="1">
    <citation type="submission" date="2014-03" db="EMBL/GenBank/DDBJ databases">
        <authorList>
            <person name="Aksoy S."/>
            <person name="Warren W."/>
            <person name="Wilson R.K."/>
        </authorList>
    </citation>
    <scope>NUCLEOTIDE SEQUENCE [LARGE SCALE GENOMIC DNA]</scope>
    <source>
        <strain evidence="10">IAEA</strain>
    </source>
</reference>
<evidence type="ECO:0000313" key="9">
    <source>
        <dbReference type="EnsemblMetazoa" id="GPAI000804-PA"/>
    </source>
</evidence>
<keyword evidence="5" id="KW-0443">Lipid metabolism</keyword>
<evidence type="ECO:0000259" key="8">
    <source>
        <dbReference type="PROSITE" id="PS50968"/>
    </source>
</evidence>
<dbReference type="PANTHER" id="PTHR45266">
    <property type="entry name" value="OXALOACETATE DECARBOXYLASE ALPHA CHAIN"/>
    <property type="match status" value="1"/>
</dbReference>
<evidence type="ECO:0000256" key="2">
    <source>
        <dbReference type="ARBA" id="ARBA00017562"/>
    </source>
</evidence>
<evidence type="ECO:0000256" key="5">
    <source>
        <dbReference type="ARBA" id="ARBA00023098"/>
    </source>
</evidence>
<dbReference type="CDD" id="cd06850">
    <property type="entry name" value="biotinyl_domain"/>
    <property type="match status" value="1"/>
</dbReference>
<dbReference type="SUPFAM" id="SSF51230">
    <property type="entry name" value="Single hybrid motif"/>
    <property type="match status" value="1"/>
</dbReference>
<keyword evidence="3" id="KW-0444">Lipid biosynthesis</keyword>
<keyword evidence="6" id="KW-0275">Fatty acid biosynthesis</keyword>
<dbReference type="UniPathway" id="UPA00094"/>
<evidence type="ECO:0000256" key="6">
    <source>
        <dbReference type="ARBA" id="ARBA00023160"/>
    </source>
</evidence>
<dbReference type="EnsemblMetazoa" id="GPAI000804-RA">
    <property type="protein sequence ID" value="GPAI000804-PA"/>
    <property type="gene ID" value="GPAI000804"/>
</dbReference>
<keyword evidence="7" id="KW-0092">Biotin</keyword>
<dbReference type="FunFam" id="2.40.50.100:FF:000003">
    <property type="entry name" value="Acetyl-CoA carboxylase biotin carboxyl carrier protein"/>
    <property type="match status" value="1"/>
</dbReference>
<evidence type="ECO:0000256" key="1">
    <source>
        <dbReference type="ARBA" id="ARBA00005194"/>
    </source>
</evidence>
<dbReference type="Pfam" id="PF00364">
    <property type="entry name" value="Biotin_lipoyl"/>
    <property type="match status" value="1"/>
</dbReference>
<dbReference type="PRINTS" id="PR01071">
    <property type="entry name" value="ACOABIOTINCC"/>
</dbReference>
<evidence type="ECO:0000256" key="4">
    <source>
        <dbReference type="ARBA" id="ARBA00022832"/>
    </source>
</evidence>
<proteinExistence type="predicted"/>
<reference evidence="9" key="2">
    <citation type="submission" date="2020-05" db="UniProtKB">
        <authorList>
            <consortium name="EnsemblMetazoa"/>
        </authorList>
    </citation>
    <scope>IDENTIFICATION</scope>
    <source>
        <strain evidence="9">IAEA</strain>
    </source>
</reference>